<protein>
    <submittedName>
        <fullName evidence="1">Uncharacterized protein</fullName>
    </submittedName>
</protein>
<organism evidence="1">
    <name type="scientific">Mycobacterium xenopi 4042</name>
    <dbReference type="NCBI Taxonomy" id="1299334"/>
    <lineage>
        <taxon>Bacteria</taxon>
        <taxon>Bacillati</taxon>
        <taxon>Actinomycetota</taxon>
        <taxon>Actinomycetes</taxon>
        <taxon>Mycobacteriales</taxon>
        <taxon>Mycobacteriaceae</taxon>
        <taxon>Mycobacterium</taxon>
    </lineage>
</organism>
<gene>
    <name evidence="1" type="ORF">I553_0182</name>
</gene>
<reference evidence="1" key="1">
    <citation type="submission" date="2014-01" db="EMBL/GenBank/DDBJ databases">
        <authorList>
            <person name="Brown-Elliot B."/>
            <person name="Wallace R."/>
            <person name="Lenaerts A."/>
            <person name="Ordway D."/>
            <person name="DeGroote M.A."/>
            <person name="Parker T."/>
            <person name="Sizemore C."/>
            <person name="Tallon L.J."/>
            <person name="Sadzewicz L.K."/>
            <person name="Sengamalay N."/>
            <person name="Fraser C.M."/>
            <person name="Hine E."/>
            <person name="Shefchek K.A."/>
            <person name="Das S.P."/>
            <person name="Tettelin H."/>
        </authorList>
    </citation>
    <scope>NUCLEOTIDE SEQUENCE [LARGE SCALE GENOMIC DNA]</scope>
    <source>
        <strain evidence="1">4042</strain>
    </source>
</reference>
<evidence type="ECO:0000313" key="1">
    <source>
        <dbReference type="EMBL" id="EUA07366.1"/>
    </source>
</evidence>
<proteinExistence type="predicted"/>
<dbReference type="EMBL" id="JAOB01000093">
    <property type="protein sequence ID" value="EUA07366.1"/>
    <property type="molecule type" value="Genomic_DNA"/>
</dbReference>
<dbReference type="AlphaFoldDB" id="X7YKQ7"/>
<dbReference type="PATRIC" id="fig|1299334.3.peg.9774"/>
<accession>X7YKQ7</accession>
<name>X7YKQ7_MYCXE</name>
<comment type="caution">
    <text evidence="1">The sequence shown here is derived from an EMBL/GenBank/DDBJ whole genome shotgun (WGS) entry which is preliminary data.</text>
</comment>
<sequence length="44" mass="4385">MLVCTGEARTTRTAATAKPAAPCTATIRPAPRTVAGARDVTASA</sequence>